<protein>
    <recommendedName>
        <fullName evidence="1">Ribosomal RNA small subunit methyltransferase J</fullName>
        <ecNumber evidence="1">2.1.1.242</ecNumber>
    </recommendedName>
    <alternativeName>
        <fullName evidence="1">16S rRNA m2G1516 methyltransferase</fullName>
    </alternativeName>
    <alternativeName>
        <fullName evidence="1">rRNA (guanine-N(2)-)-methyltransferase</fullName>
    </alternativeName>
</protein>
<keyword evidence="4" id="KW-1185">Reference proteome</keyword>
<dbReference type="GO" id="GO:0005737">
    <property type="term" value="C:cytoplasm"/>
    <property type="evidence" value="ECO:0007669"/>
    <property type="project" value="UniProtKB-SubCell"/>
</dbReference>
<feature type="compositionally biased region" description="Basic residues" evidence="2">
    <location>
        <begin position="68"/>
        <end position="77"/>
    </location>
</feature>
<dbReference type="KEGG" id="gni:GNIT_0220"/>
<reference evidence="3 4" key="1">
    <citation type="journal article" date="2011" name="J. Bacteriol.">
        <title>Complete genome sequence of seawater bacterium Glaciecola nitratireducens FR1064T.</title>
        <authorList>
            <person name="Bian F."/>
            <person name="Qin Q.L."/>
            <person name="Xie B.B."/>
            <person name="Shu Y.L."/>
            <person name="Zhang X.Y."/>
            <person name="Yu Y."/>
            <person name="Chen B."/>
            <person name="Chen X.L."/>
            <person name="Zhou B.C."/>
            <person name="Zhang Y.Z."/>
        </authorList>
    </citation>
    <scope>NUCLEOTIDE SEQUENCE [LARGE SCALE GENOMIC DNA]</scope>
    <source>
        <strain evidence="4">JCM 12485 / KCTC 12276 / FR1064</strain>
    </source>
</reference>
<accession>G4QF30</accession>
<gene>
    <name evidence="1" type="primary">rsmJ</name>
    <name evidence="3" type="ordered locus">GNIT_0220</name>
</gene>
<dbReference type="GO" id="GO:0008990">
    <property type="term" value="F:rRNA (guanine-N2-)-methyltransferase activity"/>
    <property type="evidence" value="ECO:0007669"/>
    <property type="project" value="UniProtKB-UniRule"/>
</dbReference>
<dbReference type="EC" id="2.1.1.242" evidence="1"/>
<dbReference type="CDD" id="cd02440">
    <property type="entry name" value="AdoMet_MTases"/>
    <property type="match status" value="1"/>
</dbReference>
<evidence type="ECO:0000256" key="1">
    <source>
        <dbReference type="HAMAP-Rule" id="MF_01523"/>
    </source>
</evidence>
<dbReference type="InterPro" id="IPR007536">
    <property type="entry name" value="16SrRNA_methylTrfase_J"/>
</dbReference>
<dbReference type="eggNOG" id="COG0742">
    <property type="taxonomic scope" value="Bacteria"/>
</dbReference>
<keyword evidence="1" id="KW-0489">Methyltransferase</keyword>
<feature type="region of interest" description="Disordered" evidence="2">
    <location>
        <begin position="29"/>
        <end position="92"/>
    </location>
</feature>
<comment type="caution">
    <text evidence="1">Lacks conserved residue(s) required for the propagation of feature annotation.</text>
</comment>
<feature type="binding site" evidence="1">
    <location>
        <begin position="180"/>
        <end position="181"/>
    </location>
    <ligand>
        <name>S-adenosyl-L-methionine</name>
        <dbReference type="ChEBI" id="CHEBI:59789"/>
    </ligand>
</feature>
<dbReference type="EMBL" id="CP003060">
    <property type="protein sequence ID" value="AEP28374.1"/>
    <property type="molecule type" value="Genomic_DNA"/>
</dbReference>
<proteinExistence type="inferred from homology"/>
<dbReference type="STRING" id="1085623.GNIT_0220"/>
<dbReference type="InterPro" id="IPR029063">
    <property type="entry name" value="SAM-dependent_MTases_sf"/>
</dbReference>
<dbReference type="HOGENOM" id="CLU_076324_1_0_6"/>
<dbReference type="Proteomes" id="UP000009282">
    <property type="component" value="Chromosome"/>
</dbReference>
<keyword evidence="1" id="KW-0949">S-adenosyl-L-methionine</keyword>
<feature type="binding site" evidence="1">
    <location>
        <position position="236"/>
    </location>
    <ligand>
        <name>S-adenosyl-L-methionine</name>
        <dbReference type="ChEBI" id="CHEBI:59789"/>
    </ligand>
</feature>
<sequence length="316" mass="34721">MRDPDMPLKDPVEQNKGIGMVILIEDKDHIAPQEDAKKLSTETGFPIVKRRSPAALKRSNSATAKNKSTNKKGHKTVKPNSKGDAETSASEEVSEWQLVYTTEGLALRLSNEPSWGDIMVDFNSAALNYRKQHGGGRNEALAKAIGIKGKDTLSVIDCTAGMGNDSFVMASVGAHVTMLERSPVIAALLEDALKRIDGIPELSERLSLVKTDATDYLLSKGEGNNVKRLADVIYLDPMFPHKKKSALVKKEMRAFQQLLGADMDSARLLEVALNYAAKRVVVKRPSYAEPIQLASGRKPNTAIESKKHRFDVYIQH</sequence>
<dbReference type="Gene3D" id="3.40.50.150">
    <property type="entry name" value="Vaccinia Virus protein VP39"/>
    <property type="match status" value="1"/>
</dbReference>
<dbReference type="OrthoDB" id="3191794at2"/>
<evidence type="ECO:0000313" key="4">
    <source>
        <dbReference type="Proteomes" id="UP000009282"/>
    </source>
</evidence>
<evidence type="ECO:0000256" key="2">
    <source>
        <dbReference type="SAM" id="MobiDB-lite"/>
    </source>
</evidence>
<comment type="similarity">
    <text evidence="1">Belongs to the methyltransferase superfamily. RsmJ family.</text>
</comment>
<dbReference type="RefSeq" id="WP_014107253.1">
    <property type="nucleotide sequence ID" value="NC_016041.1"/>
</dbReference>
<comment type="subcellular location">
    <subcellularLocation>
        <location evidence="1">Cytoplasm</location>
    </subcellularLocation>
</comment>
<dbReference type="PANTHER" id="PTHR36112:SF1">
    <property type="entry name" value="RIBOSOMAL RNA SMALL SUBUNIT METHYLTRANSFERASE J"/>
    <property type="match status" value="1"/>
</dbReference>
<feature type="compositionally biased region" description="Basic and acidic residues" evidence="2">
    <location>
        <begin position="29"/>
        <end position="40"/>
    </location>
</feature>
<evidence type="ECO:0000313" key="3">
    <source>
        <dbReference type="EMBL" id="AEP28374.1"/>
    </source>
</evidence>
<comment type="catalytic activity">
    <reaction evidence="1">
        <text>guanosine(1516) in 16S rRNA + S-adenosyl-L-methionine = N(2)-methylguanosine(1516) in 16S rRNA + S-adenosyl-L-homocysteine + H(+)</text>
        <dbReference type="Rhea" id="RHEA:43220"/>
        <dbReference type="Rhea" id="RHEA-COMP:10412"/>
        <dbReference type="Rhea" id="RHEA-COMP:10413"/>
        <dbReference type="ChEBI" id="CHEBI:15378"/>
        <dbReference type="ChEBI" id="CHEBI:57856"/>
        <dbReference type="ChEBI" id="CHEBI:59789"/>
        <dbReference type="ChEBI" id="CHEBI:74269"/>
        <dbReference type="ChEBI" id="CHEBI:74481"/>
        <dbReference type="EC" id="2.1.1.242"/>
    </reaction>
</comment>
<keyword evidence="1" id="KW-0698">rRNA processing</keyword>
<comment type="function">
    <text evidence="1">Specifically methylates the guanosine in position 1516 of 16S rRNA.</text>
</comment>
<organism evidence="3 4">
    <name type="scientific">Glaciecola nitratireducens (strain JCM 12485 / KCTC 12276 / FR1064)</name>
    <dbReference type="NCBI Taxonomy" id="1085623"/>
    <lineage>
        <taxon>Bacteria</taxon>
        <taxon>Pseudomonadati</taxon>
        <taxon>Pseudomonadota</taxon>
        <taxon>Gammaproteobacteria</taxon>
        <taxon>Alteromonadales</taxon>
        <taxon>Alteromonadaceae</taxon>
        <taxon>Brumicola</taxon>
    </lineage>
</organism>
<dbReference type="SUPFAM" id="SSF53335">
    <property type="entry name" value="S-adenosyl-L-methionine-dependent methyltransferases"/>
    <property type="match status" value="1"/>
</dbReference>
<name>G4QF30_GLANF</name>
<keyword evidence="1" id="KW-0808">Transferase</keyword>
<dbReference type="AlphaFoldDB" id="G4QF30"/>
<feature type="compositionally biased region" description="Polar residues" evidence="2">
    <location>
        <begin position="58"/>
        <end position="67"/>
    </location>
</feature>
<dbReference type="PANTHER" id="PTHR36112">
    <property type="entry name" value="RIBOSOMAL RNA SMALL SUBUNIT METHYLTRANSFERASE J"/>
    <property type="match status" value="1"/>
</dbReference>
<keyword evidence="1" id="KW-0963">Cytoplasm</keyword>
<dbReference type="HAMAP" id="MF_01523">
    <property type="entry name" value="16SrRNA_methyltr_J"/>
    <property type="match status" value="1"/>
</dbReference>
<dbReference type="Pfam" id="PF04445">
    <property type="entry name" value="SAM_MT"/>
    <property type="match status" value="1"/>
</dbReference>